<dbReference type="EMBL" id="JACDTQ010003919">
    <property type="protein sequence ID" value="KAF5911568.1"/>
    <property type="molecule type" value="Genomic_DNA"/>
</dbReference>
<evidence type="ECO:0000313" key="3">
    <source>
        <dbReference type="Proteomes" id="UP000551758"/>
    </source>
</evidence>
<dbReference type="PANTHER" id="PTHR23232">
    <property type="entry name" value="KRAB DOMAIN C2H2 ZINC FINGER"/>
    <property type="match status" value="1"/>
</dbReference>
<name>A0A7J7E749_DICBM</name>
<dbReference type="InterPro" id="IPR050169">
    <property type="entry name" value="Krueppel_C2H2_ZnF"/>
</dbReference>
<dbReference type="Proteomes" id="UP000551758">
    <property type="component" value="Unassembled WGS sequence"/>
</dbReference>
<protein>
    <recommendedName>
        <fullName evidence="1">KRAB domain-containing protein</fullName>
    </recommendedName>
</protein>
<keyword evidence="3" id="KW-1185">Reference proteome</keyword>
<dbReference type="PROSITE" id="PS50805">
    <property type="entry name" value="KRAB"/>
    <property type="match status" value="1"/>
</dbReference>
<evidence type="ECO:0000313" key="2">
    <source>
        <dbReference type="EMBL" id="KAF5911568.1"/>
    </source>
</evidence>
<dbReference type="CDD" id="cd07765">
    <property type="entry name" value="KRAB_A-box"/>
    <property type="match status" value="1"/>
</dbReference>
<proteinExistence type="predicted"/>
<feature type="domain" description="KRAB" evidence="1">
    <location>
        <begin position="41"/>
        <end position="117"/>
    </location>
</feature>
<dbReference type="InterPro" id="IPR001909">
    <property type="entry name" value="KRAB"/>
</dbReference>
<dbReference type="InterPro" id="IPR036051">
    <property type="entry name" value="KRAB_dom_sf"/>
</dbReference>
<dbReference type="Gene3D" id="6.10.140.140">
    <property type="match status" value="1"/>
</dbReference>
<organism evidence="2 3">
    <name type="scientific">Diceros bicornis minor</name>
    <name type="common">South-central black rhinoceros</name>
    <dbReference type="NCBI Taxonomy" id="77932"/>
    <lineage>
        <taxon>Eukaryota</taxon>
        <taxon>Metazoa</taxon>
        <taxon>Chordata</taxon>
        <taxon>Craniata</taxon>
        <taxon>Vertebrata</taxon>
        <taxon>Euteleostomi</taxon>
        <taxon>Mammalia</taxon>
        <taxon>Eutheria</taxon>
        <taxon>Laurasiatheria</taxon>
        <taxon>Perissodactyla</taxon>
        <taxon>Rhinocerotidae</taxon>
        <taxon>Diceros</taxon>
    </lineage>
</organism>
<sequence>MAAVDLTLDFLSRDPLSHNKENLKAEMMVTVQLKNCQEDSVTFDSVAVDFNQEEWTLLDLTQRNLYRDLMLENYQKLVTVGPCFEALWRCTGLGSSDEERKETLWNKYSPSAPQNRPELPDA</sequence>
<reference evidence="2 3" key="1">
    <citation type="journal article" date="2020" name="Mol. Biol. Evol.">
        <title>Interspecific Gene Flow and the Evolution of Specialization in Black and White Rhinoceros.</title>
        <authorList>
            <person name="Moodley Y."/>
            <person name="Westbury M.V."/>
            <person name="Russo I.M."/>
            <person name="Gopalakrishnan S."/>
            <person name="Rakotoarivelo A."/>
            <person name="Olsen R.A."/>
            <person name="Prost S."/>
            <person name="Tunstall T."/>
            <person name="Ryder O.A."/>
            <person name="Dalen L."/>
            <person name="Bruford M.W."/>
        </authorList>
    </citation>
    <scope>NUCLEOTIDE SEQUENCE [LARGE SCALE GENOMIC DNA]</scope>
    <source>
        <strain evidence="2">SBR-YM</strain>
        <tissue evidence="2">Skin</tissue>
    </source>
</reference>
<dbReference type="GO" id="GO:0006355">
    <property type="term" value="P:regulation of DNA-templated transcription"/>
    <property type="evidence" value="ECO:0007669"/>
    <property type="project" value="InterPro"/>
</dbReference>
<dbReference type="AlphaFoldDB" id="A0A7J7E749"/>
<dbReference type="SMART" id="SM00349">
    <property type="entry name" value="KRAB"/>
    <property type="match status" value="1"/>
</dbReference>
<comment type="caution">
    <text evidence="2">The sequence shown here is derived from an EMBL/GenBank/DDBJ whole genome shotgun (WGS) entry which is preliminary data.</text>
</comment>
<gene>
    <name evidence="2" type="ORF">HPG69_008165</name>
</gene>
<evidence type="ECO:0000259" key="1">
    <source>
        <dbReference type="PROSITE" id="PS50805"/>
    </source>
</evidence>
<dbReference type="Pfam" id="PF01352">
    <property type="entry name" value="KRAB"/>
    <property type="match status" value="1"/>
</dbReference>
<dbReference type="PANTHER" id="PTHR23232:SF163">
    <property type="entry name" value="ZINC FINGER PROTEIN 589"/>
    <property type="match status" value="1"/>
</dbReference>
<accession>A0A7J7E749</accession>
<dbReference type="SUPFAM" id="SSF109640">
    <property type="entry name" value="KRAB domain (Kruppel-associated box)"/>
    <property type="match status" value="1"/>
</dbReference>